<dbReference type="SUPFAM" id="SSF51735">
    <property type="entry name" value="NAD(P)-binding Rossmann-fold domains"/>
    <property type="match status" value="1"/>
</dbReference>
<dbReference type="InterPro" id="IPR036291">
    <property type="entry name" value="NAD(P)-bd_dom_sf"/>
</dbReference>
<protein>
    <submittedName>
        <fullName evidence="2">Epimerase</fullName>
    </submittedName>
</protein>
<keyword evidence="3" id="KW-1185">Reference proteome</keyword>
<evidence type="ECO:0000256" key="1">
    <source>
        <dbReference type="SAM" id="MobiDB-lite"/>
    </source>
</evidence>
<reference evidence="3" key="1">
    <citation type="journal article" date="2019" name="Int. J. Syst. Evol. Microbiol.">
        <title>The Global Catalogue of Microorganisms (GCM) 10K type strain sequencing project: providing services to taxonomists for standard genome sequencing and annotation.</title>
        <authorList>
            <consortium name="The Broad Institute Genomics Platform"/>
            <consortium name="The Broad Institute Genome Sequencing Center for Infectious Disease"/>
            <person name="Wu L."/>
            <person name="Ma J."/>
        </authorList>
    </citation>
    <scope>NUCLEOTIDE SEQUENCE [LARGE SCALE GENOMIC DNA]</scope>
    <source>
        <strain evidence="3">CCUG 59778</strain>
    </source>
</reference>
<sequence length="258" mass="27192">MAWVREAVEVLAPTTGHWTFVSSVNVYADPAALGQTPASPLLPVVDAPHSELDETSVEVHGGVKLACEEVVRAAGVPAFFPRPGQITGPGDAMDRFGYWPNRFSRGGRVAVPDNPDQPVLHIDVRDLAAWIVRAGERRQSGTHDAVGPVMRLADVLAEVRSLVAPPGTEVVPIAPSALAEAGVAPRAGPRSMPLWLPPSHYGLFAHDPAPSFAAGLSTRPLAETVVAALAEERARGLDRQRQAGLTPAEEAELLATSA</sequence>
<feature type="region of interest" description="Disordered" evidence="1">
    <location>
        <begin position="236"/>
        <end position="258"/>
    </location>
</feature>
<gene>
    <name evidence="2" type="ORF">ACFPM7_13455</name>
</gene>
<dbReference type="Gene3D" id="3.40.50.720">
    <property type="entry name" value="NAD(P)-binding Rossmann-like Domain"/>
    <property type="match status" value="1"/>
</dbReference>
<evidence type="ECO:0000313" key="3">
    <source>
        <dbReference type="Proteomes" id="UP001596157"/>
    </source>
</evidence>
<accession>A0ABW0EPW3</accession>
<name>A0ABW0EPW3_9PSEU</name>
<proteinExistence type="predicted"/>
<dbReference type="RefSeq" id="WP_378247631.1">
    <property type="nucleotide sequence ID" value="NZ_JBHSKF010000005.1"/>
</dbReference>
<dbReference type="Proteomes" id="UP001596157">
    <property type="component" value="Unassembled WGS sequence"/>
</dbReference>
<dbReference type="EMBL" id="JBHSKF010000005">
    <property type="protein sequence ID" value="MFC5288060.1"/>
    <property type="molecule type" value="Genomic_DNA"/>
</dbReference>
<evidence type="ECO:0000313" key="2">
    <source>
        <dbReference type="EMBL" id="MFC5288060.1"/>
    </source>
</evidence>
<organism evidence="2 3">
    <name type="scientific">Actinokineospora guangxiensis</name>
    <dbReference type="NCBI Taxonomy" id="1490288"/>
    <lineage>
        <taxon>Bacteria</taxon>
        <taxon>Bacillati</taxon>
        <taxon>Actinomycetota</taxon>
        <taxon>Actinomycetes</taxon>
        <taxon>Pseudonocardiales</taxon>
        <taxon>Pseudonocardiaceae</taxon>
        <taxon>Actinokineospora</taxon>
    </lineage>
</organism>
<comment type="caution">
    <text evidence="2">The sequence shown here is derived from an EMBL/GenBank/DDBJ whole genome shotgun (WGS) entry which is preliminary data.</text>
</comment>